<feature type="domain" description="AAA+ ATPase" evidence="18">
    <location>
        <begin position="223"/>
        <end position="362"/>
    </location>
</feature>
<comment type="caution">
    <text evidence="19">The sequence shown here is derived from an EMBL/GenBank/DDBJ whole genome shotgun (WGS) entry which is preliminary data.</text>
</comment>
<evidence type="ECO:0000259" key="18">
    <source>
        <dbReference type="SMART" id="SM00382"/>
    </source>
</evidence>
<dbReference type="InterPro" id="IPR003959">
    <property type="entry name" value="ATPase_AAA_core"/>
</dbReference>
<accession>A0A845V276</accession>
<dbReference type="EC" id="3.4.24.-" evidence="15"/>
<keyword evidence="3 15" id="KW-1003">Cell membrane</keyword>
<proteinExistence type="inferred from homology"/>
<gene>
    <name evidence="19" type="primary">hflB</name>
    <name evidence="15" type="synonym">ftsH</name>
    <name evidence="19" type="ORF">G3I74_13860</name>
</gene>
<evidence type="ECO:0000256" key="2">
    <source>
        <dbReference type="ARBA" id="ARBA00010044"/>
    </source>
</evidence>
<evidence type="ECO:0000256" key="14">
    <source>
        <dbReference type="ARBA" id="ARBA00061570"/>
    </source>
</evidence>
<dbReference type="InterPro" id="IPR011546">
    <property type="entry name" value="Pept_M41_FtsH_extracell"/>
</dbReference>
<name>A0A845V276_9GAMM</name>
<dbReference type="SUPFAM" id="SSF140990">
    <property type="entry name" value="FtsH protease domain-like"/>
    <property type="match status" value="1"/>
</dbReference>
<evidence type="ECO:0000256" key="13">
    <source>
        <dbReference type="ARBA" id="ARBA00023136"/>
    </source>
</evidence>
<dbReference type="Gene3D" id="3.40.50.300">
    <property type="entry name" value="P-loop containing nucleotide triphosphate hydrolases"/>
    <property type="match status" value="1"/>
</dbReference>
<dbReference type="GO" id="GO:0005524">
    <property type="term" value="F:ATP binding"/>
    <property type="evidence" value="ECO:0007669"/>
    <property type="project" value="UniProtKB-UniRule"/>
</dbReference>
<dbReference type="PROSITE" id="PS00674">
    <property type="entry name" value="AAA"/>
    <property type="match status" value="1"/>
</dbReference>
<evidence type="ECO:0000256" key="9">
    <source>
        <dbReference type="ARBA" id="ARBA00022833"/>
    </source>
</evidence>
<evidence type="ECO:0000256" key="8">
    <source>
        <dbReference type="ARBA" id="ARBA00022801"/>
    </source>
</evidence>
<evidence type="ECO:0000256" key="15">
    <source>
        <dbReference type="HAMAP-Rule" id="MF_01458"/>
    </source>
</evidence>
<dbReference type="InterPro" id="IPR003593">
    <property type="entry name" value="AAA+_ATPase"/>
</dbReference>
<dbReference type="GO" id="GO:0005886">
    <property type="term" value="C:plasma membrane"/>
    <property type="evidence" value="ECO:0007669"/>
    <property type="project" value="UniProtKB-SubCell"/>
</dbReference>
<comment type="similarity">
    <text evidence="14 15">In the central section; belongs to the AAA ATPase family.</text>
</comment>
<dbReference type="InterPro" id="IPR005936">
    <property type="entry name" value="FtsH"/>
</dbReference>
<dbReference type="GO" id="GO:0004222">
    <property type="term" value="F:metalloendopeptidase activity"/>
    <property type="evidence" value="ECO:0007669"/>
    <property type="project" value="InterPro"/>
</dbReference>
<dbReference type="CDD" id="cd19501">
    <property type="entry name" value="RecA-like_FtsH"/>
    <property type="match status" value="1"/>
</dbReference>
<keyword evidence="12 15" id="KW-0482">Metalloprotease</keyword>
<evidence type="ECO:0000256" key="6">
    <source>
        <dbReference type="ARBA" id="ARBA00022723"/>
    </source>
</evidence>
<dbReference type="EMBL" id="JAAGSC010000044">
    <property type="protein sequence ID" value="NDY96814.1"/>
    <property type="molecule type" value="Genomic_DNA"/>
</dbReference>
<dbReference type="RefSeq" id="WP_164212207.1">
    <property type="nucleotide sequence ID" value="NZ_JAAGSC010000044.1"/>
</dbReference>
<dbReference type="Pfam" id="PF17862">
    <property type="entry name" value="AAA_lid_3"/>
    <property type="match status" value="1"/>
</dbReference>
<evidence type="ECO:0000313" key="19">
    <source>
        <dbReference type="EMBL" id="NDY96814.1"/>
    </source>
</evidence>
<keyword evidence="11 15" id="KW-1133">Transmembrane helix</keyword>
<feature type="active site" evidence="15">
    <location>
        <position position="453"/>
    </location>
</feature>
<keyword evidence="7 15" id="KW-0547">Nucleotide-binding</keyword>
<sequence length="634" mass="70625">MLTGLKPDDSNDNSQGRDPDRVMRRSVQQGQLFIWMALAVLLVFYFTSDFDEPQTNSLTYSEFLSAVDDGRVEQVVLRGQEISGQLTEQAVENDDDIDLARFQTLRPEIEDPRLLERLESQGVAVDVQPSEPPWWAQILLRALPWILALGLLLWFWNRMAQKALASGAGPFSLGRSKARRIEQKQSEVRLKHVAGADNAKREVKEVIDYLKDPERFRKLGAKIPHGLLLMGPPGTGKTLMARAVAGEADVPFYSVTGSEFIEMFVGVGASRVRDMFDNARKTAPSVIFIDELDAIGRSRGTGMGGGHDEREQTLNQILAQMDGFEPHEAVVVLAATNRPDVLDNALLRPGRFDRKITMDRPDRKARKAILEVHTDALPLADDVDLDRLARITIGFSGADLANLANEAALLAGRKQKERIDWTCFTEARDRAMLGQARDSALGERERKLVAYHESGHALLAELLPHADPVDKISVLPRAQSLGATSQLPEEERYNYSEKYLRDRIGVMFGGRLAESIVFGEVSNGAENDLEQATRLARRMVGRWGMSERIGPASFAESDQHVFLGKEMAQERIHSEAMAAMIDEEIQALLKDIESGARELLEKHRDTLDALAEAVAENETLESEAVREILDQAED</sequence>
<dbReference type="InterPro" id="IPR000642">
    <property type="entry name" value="Peptidase_M41"/>
</dbReference>
<dbReference type="HAMAP" id="MF_01458">
    <property type="entry name" value="FtsH"/>
    <property type="match status" value="1"/>
</dbReference>
<comment type="function">
    <text evidence="15">Acts as a processive, ATP-dependent zinc metallopeptidase for both cytoplasmic and membrane proteins. Plays a role in the quality control of integral membrane proteins.</text>
</comment>
<dbReference type="GO" id="GO:0016887">
    <property type="term" value="F:ATP hydrolysis activity"/>
    <property type="evidence" value="ECO:0007669"/>
    <property type="project" value="UniProtKB-UniRule"/>
</dbReference>
<feature type="transmembrane region" description="Helical" evidence="15">
    <location>
        <begin position="32"/>
        <end position="48"/>
    </location>
</feature>
<keyword evidence="9 15" id="KW-0862">Zinc</keyword>
<keyword evidence="6 15" id="KW-0479">Metal-binding</keyword>
<organism evidence="19 20">
    <name type="scientific">Wenzhouxiangella limi</name>
    <dbReference type="NCBI Taxonomy" id="2707351"/>
    <lineage>
        <taxon>Bacteria</taxon>
        <taxon>Pseudomonadati</taxon>
        <taxon>Pseudomonadota</taxon>
        <taxon>Gammaproteobacteria</taxon>
        <taxon>Chromatiales</taxon>
        <taxon>Wenzhouxiangellaceae</taxon>
        <taxon>Wenzhouxiangella</taxon>
    </lineage>
</organism>
<dbReference type="FunFam" id="3.40.50.300:FF:000001">
    <property type="entry name" value="ATP-dependent zinc metalloprotease FtsH"/>
    <property type="match status" value="1"/>
</dbReference>
<dbReference type="PANTHER" id="PTHR23076:SF97">
    <property type="entry name" value="ATP-DEPENDENT ZINC METALLOPROTEASE YME1L1"/>
    <property type="match status" value="1"/>
</dbReference>
<keyword evidence="10 15" id="KW-0067">ATP-binding</keyword>
<feature type="binding site" evidence="15">
    <location>
        <position position="456"/>
    </location>
    <ligand>
        <name>Zn(2+)</name>
        <dbReference type="ChEBI" id="CHEBI:29105"/>
        <note>catalytic</note>
    </ligand>
</feature>
<dbReference type="Gene3D" id="1.20.58.760">
    <property type="entry name" value="Peptidase M41"/>
    <property type="match status" value="1"/>
</dbReference>
<dbReference type="InterPro" id="IPR041569">
    <property type="entry name" value="AAA_lid_3"/>
</dbReference>
<dbReference type="FunFam" id="1.10.8.60:FF:000001">
    <property type="entry name" value="ATP-dependent zinc metalloprotease FtsH"/>
    <property type="match status" value="1"/>
</dbReference>
<dbReference type="Pfam" id="PF00004">
    <property type="entry name" value="AAA"/>
    <property type="match status" value="1"/>
</dbReference>
<evidence type="ECO:0000256" key="1">
    <source>
        <dbReference type="ARBA" id="ARBA00004370"/>
    </source>
</evidence>
<comment type="similarity">
    <text evidence="2 15">In the C-terminal section; belongs to the peptidase M41 family.</text>
</comment>
<dbReference type="GO" id="GO:0008270">
    <property type="term" value="F:zinc ion binding"/>
    <property type="evidence" value="ECO:0007669"/>
    <property type="project" value="UniProtKB-UniRule"/>
</dbReference>
<evidence type="ECO:0000256" key="7">
    <source>
        <dbReference type="ARBA" id="ARBA00022741"/>
    </source>
</evidence>
<dbReference type="Pfam" id="PF06480">
    <property type="entry name" value="FtsH_ext"/>
    <property type="match status" value="1"/>
</dbReference>
<comment type="similarity">
    <text evidence="16">Belongs to the AAA ATPase family.</text>
</comment>
<keyword evidence="8 15" id="KW-0378">Hydrolase</keyword>
<dbReference type="GO" id="GO:0030163">
    <property type="term" value="P:protein catabolic process"/>
    <property type="evidence" value="ECO:0007669"/>
    <property type="project" value="UniProtKB-UniRule"/>
</dbReference>
<dbReference type="NCBIfam" id="TIGR01241">
    <property type="entry name" value="FtsH_fam"/>
    <property type="match status" value="1"/>
</dbReference>
<evidence type="ECO:0000256" key="11">
    <source>
        <dbReference type="ARBA" id="ARBA00022989"/>
    </source>
</evidence>
<comment type="cofactor">
    <cofactor evidence="15">
        <name>Zn(2+)</name>
        <dbReference type="ChEBI" id="CHEBI:29105"/>
    </cofactor>
    <text evidence="15">Binds 1 zinc ion per subunit.</text>
</comment>
<dbReference type="GO" id="GO:0004176">
    <property type="term" value="F:ATP-dependent peptidase activity"/>
    <property type="evidence" value="ECO:0007669"/>
    <property type="project" value="InterPro"/>
</dbReference>
<dbReference type="SMART" id="SM00382">
    <property type="entry name" value="AAA"/>
    <property type="match status" value="1"/>
</dbReference>
<comment type="subunit">
    <text evidence="15">Homohexamer.</text>
</comment>
<reference evidence="19 20" key="1">
    <citation type="submission" date="2020-02" db="EMBL/GenBank/DDBJ databases">
        <authorList>
            <person name="Zhang X.-Y."/>
        </authorList>
    </citation>
    <scope>NUCLEOTIDE SEQUENCE [LARGE SCALE GENOMIC DNA]</scope>
    <source>
        <strain evidence="19 20">C33</strain>
    </source>
</reference>
<feature type="binding site" evidence="15">
    <location>
        <begin position="231"/>
        <end position="238"/>
    </location>
    <ligand>
        <name>ATP</name>
        <dbReference type="ChEBI" id="CHEBI:30616"/>
    </ligand>
</feature>
<evidence type="ECO:0000256" key="16">
    <source>
        <dbReference type="RuleBase" id="RU003651"/>
    </source>
</evidence>
<keyword evidence="5 15" id="KW-0812">Transmembrane</keyword>
<evidence type="ECO:0000256" key="12">
    <source>
        <dbReference type="ARBA" id="ARBA00023049"/>
    </source>
</evidence>
<keyword evidence="20" id="KW-1185">Reference proteome</keyword>
<dbReference type="Pfam" id="PF01434">
    <property type="entry name" value="Peptidase_M41"/>
    <property type="match status" value="1"/>
</dbReference>
<evidence type="ECO:0000313" key="20">
    <source>
        <dbReference type="Proteomes" id="UP000484885"/>
    </source>
</evidence>
<dbReference type="PANTHER" id="PTHR23076">
    <property type="entry name" value="METALLOPROTEASE M41 FTSH"/>
    <property type="match status" value="1"/>
</dbReference>
<evidence type="ECO:0000256" key="17">
    <source>
        <dbReference type="SAM" id="MobiDB-lite"/>
    </source>
</evidence>
<dbReference type="Gene3D" id="3.30.720.210">
    <property type="match status" value="1"/>
</dbReference>
<evidence type="ECO:0000256" key="4">
    <source>
        <dbReference type="ARBA" id="ARBA00022670"/>
    </source>
</evidence>
<feature type="transmembrane region" description="Helical" evidence="15">
    <location>
        <begin position="134"/>
        <end position="156"/>
    </location>
</feature>
<dbReference type="InterPro" id="IPR037219">
    <property type="entry name" value="Peptidase_M41-like"/>
</dbReference>
<dbReference type="Proteomes" id="UP000484885">
    <property type="component" value="Unassembled WGS sequence"/>
</dbReference>
<comment type="subcellular location">
    <subcellularLocation>
        <location evidence="15">Cell membrane</location>
        <topology evidence="15">Multi-pass membrane protein</topology>
        <orientation evidence="15">Cytoplasmic side</orientation>
    </subcellularLocation>
    <subcellularLocation>
        <location evidence="1">Membrane</location>
    </subcellularLocation>
</comment>
<dbReference type="FunFam" id="1.20.58.760:FF:000001">
    <property type="entry name" value="ATP-dependent zinc metalloprotease FtsH"/>
    <property type="match status" value="1"/>
</dbReference>
<protein>
    <recommendedName>
        <fullName evidence="15">ATP-dependent zinc metalloprotease FtsH</fullName>
        <ecNumber evidence="15">3.4.24.-</ecNumber>
    </recommendedName>
</protein>
<evidence type="ECO:0000256" key="3">
    <source>
        <dbReference type="ARBA" id="ARBA00022475"/>
    </source>
</evidence>
<dbReference type="Gene3D" id="1.10.8.60">
    <property type="match status" value="1"/>
</dbReference>
<feature type="region of interest" description="Disordered" evidence="17">
    <location>
        <begin position="1"/>
        <end position="22"/>
    </location>
</feature>
<dbReference type="InterPro" id="IPR027417">
    <property type="entry name" value="P-loop_NTPase"/>
</dbReference>
<feature type="binding site" evidence="15">
    <location>
        <position position="452"/>
    </location>
    <ligand>
        <name>Zn(2+)</name>
        <dbReference type="ChEBI" id="CHEBI:29105"/>
        <note>catalytic</note>
    </ligand>
</feature>
<evidence type="ECO:0000256" key="5">
    <source>
        <dbReference type="ARBA" id="ARBA00022692"/>
    </source>
</evidence>
<keyword evidence="13 15" id="KW-0472">Membrane</keyword>
<dbReference type="InterPro" id="IPR003960">
    <property type="entry name" value="ATPase_AAA_CS"/>
</dbReference>
<dbReference type="SUPFAM" id="SSF52540">
    <property type="entry name" value="P-loop containing nucleoside triphosphate hydrolases"/>
    <property type="match status" value="1"/>
</dbReference>
<evidence type="ECO:0000256" key="10">
    <source>
        <dbReference type="ARBA" id="ARBA00022840"/>
    </source>
</evidence>
<dbReference type="GO" id="GO:0006508">
    <property type="term" value="P:proteolysis"/>
    <property type="evidence" value="ECO:0007669"/>
    <property type="project" value="UniProtKB-KW"/>
</dbReference>
<feature type="binding site" evidence="15">
    <location>
        <position position="528"/>
    </location>
    <ligand>
        <name>Zn(2+)</name>
        <dbReference type="ChEBI" id="CHEBI:29105"/>
        <note>catalytic</note>
    </ligand>
</feature>
<dbReference type="AlphaFoldDB" id="A0A845V276"/>
<keyword evidence="4 15" id="KW-0645">Protease</keyword>